<evidence type="ECO:0000313" key="2">
    <source>
        <dbReference type="EMBL" id="MBP3950958.1"/>
    </source>
</evidence>
<evidence type="ECO:0000256" key="1">
    <source>
        <dbReference type="SAM" id="Phobius"/>
    </source>
</evidence>
<dbReference type="AlphaFoldDB" id="A0A940WVA7"/>
<dbReference type="RefSeq" id="WP_210596625.1">
    <property type="nucleotide sequence ID" value="NZ_JAGKSQ010000002.1"/>
</dbReference>
<name>A0A940WVA7_9BACI</name>
<comment type="caution">
    <text evidence="2">The sequence shown here is derived from an EMBL/GenBank/DDBJ whole genome shotgun (WGS) entry which is preliminary data.</text>
</comment>
<feature type="transmembrane region" description="Helical" evidence="1">
    <location>
        <begin position="12"/>
        <end position="33"/>
    </location>
</feature>
<organism evidence="2 3">
    <name type="scientific">Halalkalibacter suaedae</name>
    <dbReference type="NCBI Taxonomy" id="2822140"/>
    <lineage>
        <taxon>Bacteria</taxon>
        <taxon>Bacillati</taxon>
        <taxon>Bacillota</taxon>
        <taxon>Bacilli</taxon>
        <taxon>Bacillales</taxon>
        <taxon>Bacillaceae</taxon>
        <taxon>Halalkalibacter</taxon>
    </lineage>
</organism>
<gene>
    <name evidence="2" type="ORF">J7W16_07395</name>
</gene>
<keyword evidence="1" id="KW-0812">Transmembrane</keyword>
<feature type="transmembrane region" description="Helical" evidence="1">
    <location>
        <begin position="330"/>
        <end position="350"/>
    </location>
</feature>
<protein>
    <submittedName>
        <fullName evidence="2">Uncharacterized protein</fullName>
    </submittedName>
</protein>
<dbReference type="Proteomes" id="UP000678228">
    <property type="component" value="Unassembled WGS sequence"/>
</dbReference>
<reference evidence="2" key="1">
    <citation type="submission" date="2021-03" db="EMBL/GenBank/DDBJ databases">
        <title>Bacillus suaedae sp. nov., isolated from Suaeda aralocaspica.</title>
        <authorList>
            <person name="Lei R.F.R."/>
        </authorList>
    </citation>
    <scope>NUCLEOTIDE SEQUENCE</scope>
    <source>
        <strain evidence="2">YZJH907-2</strain>
    </source>
</reference>
<sequence>MRIIWYECQKAFTSPVIIGLMLLFTAYNLFLIFTHSSQYKEELNVANQLAETYGIDITDESMNLFQQDLEKDLAKLNEMIRSERVTSAHEFLSQVSYKEWEHYRDEEQSFFVDLQLKEMYKHMAESIDTQYESIHWGKFGEAATAGLSGSLAQKVRTDYENISDRFDELIANNEHKTWFFSGETYKMHSFLFRTLFGHLMFELLIIIVLATSFITNYEFETKTHLITYASKRGRRLMRDKLIASFLTATACMLFLFISTLCTYFIVFDYSHLWTSSISSALNWEYQLPYVSRWPMTFATFLLWSICLTVVCLFLFTGIAFVIATFVRNNYFSFFLFAIFYAVAFLLPSFISTSSWLHYIASYNLSQLTVNPHMFFMVKRGGMLFQYYEFTTVCAWFILTLALGWIVLKRFEKKDIY</sequence>
<feature type="transmembrane region" description="Helical" evidence="1">
    <location>
        <begin position="241"/>
        <end position="266"/>
    </location>
</feature>
<keyword evidence="1" id="KW-1133">Transmembrane helix</keyword>
<feature type="transmembrane region" description="Helical" evidence="1">
    <location>
        <begin position="300"/>
        <end position="323"/>
    </location>
</feature>
<feature type="transmembrane region" description="Helical" evidence="1">
    <location>
        <begin position="195"/>
        <end position="214"/>
    </location>
</feature>
<dbReference type="EMBL" id="JAGKSQ010000002">
    <property type="protein sequence ID" value="MBP3950958.1"/>
    <property type="molecule type" value="Genomic_DNA"/>
</dbReference>
<feature type="transmembrane region" description="Helical" evidence="1">
    <location>
        <begin position="386"/>
        <end position="407"/>
    </location>
</feature>
<evidence type="ECO:0000313" key="3">
    <source>
        <dbReference type="Proteomes" id="UP000678228"/>
    </source>
</evidence>
<proteinExistence type="predicted"/>
<accession>A0A940WVA7</accession>
<keyword evidence="3" id="KW-1185">Reference proteome</keyword>
<keyword evidence="1" id="KW-0472">Membrane</keyword>